<dbReference type="PANTHER" id="PTHR33741:SF5">
    <property type="entry name" value="TRANSMEMBRANE PROTEIN DDB_G0269096-RELATED"/>
    <property type="match status" value="1"/>
</dbReference>
<dbReference type="PANTHER" id="PTHR33741">
    <property type="entry name" value="TRANSMEMBRANE PROTEIN DDB_G0269096-RELATED"/>
    <property type="match status" value="1"/>
</dbReference>
<keyword evidence="2" id="KW-0472">Membrane</keyword>
<feature type="transmembrane region" description="Helical" evidence="2">
    <location>
        <begin position="177"/>
        <end position="199"/>
    </location>
</feature>
<keyword evidence="5" id="KW-1185">Reference proteome</keyword>
<dbReference type="OrthoDB" id="2016548at2759"/>
<dbReference type="InterPro" id="IPR058581">
    <property type="entry name" value="TM_HPP"/>
</dbReference>
<dbReference type="STRING" id="268505.A0A2A9PCU5"/>
<keyword evidence="2" id="KW-1133">Transmembrane helix</keyword>
<sequence length="633" mass="69040">MLRHRTWNWDIDRLLNPLLPPPPWARLPYGLSRFLGYRRTKPPPTGNLMPTFWAFIGILVSLLLIAAVTPRVPLFRAHGVPVIVGSFGAAAVLEFCTIESPLAQPRNAIVGQMVGAVAAIIMAKLFQLSDRFDQVRWVGGALACASATALMNLTGTVHPPAGATALLAVVDPRLVALGWLLLPVVMLGCALMLAVALLVNNIERRFPLYWWTAHDLSRTSSEERNHGDCVSGSGSSGVDDDEETTIGSPPAITHPDAVLPGSQSEIVVRHGRIFLPKHTLSSMSSRAHRGHQVGLAESHGGQNHVALSGIDPDLQRNLPAVASFSRPLPWPHTGGRAMLLQSLTPAPRRHFECAFAQRQHWGLISLPQRHNSSGMSQEKTVNKPMQLLSFDSHPGIALPYLEAVSTGIKDLNSQRLPPSARHHMADNFFDNRLRRNAPATCQSSLAFEACIPPQKGWHGGSRWLMGDMRLPWLRPCLACTREAGNAISRSCDKSWRKVEKPSPGDQRNFDKACGGMAIFSSQFVRINEGDDSASCVGLRCVPIRCVRVTLKSRGARSEPETNRLVNHLRRDACLETSHIPAAGLKQFSYARIEGTALVINSNILGTLLMGSSQPVDETTGTKPKPFSTATHAF</sequence>
<reference evidence="4 5" key="1">
    <citation type="journal article" date="2015" name="BMC Genomics">
        <title>Gene expression during zombie ant biting behavior reflects the complexity underlying fungal parasitic behavioral manipulation.</title>
        <authorList>
            <person name="de Bekker C."/>
            <person name="Ohm R.A."/>
            <person name="Loreto R.G."/>
            <person name="Sebastian A."/>
            <person name="Albert I."/>
            <person name="Merrow M."/>
            <person name="Brachmann A."/>
            <person name="Hughes D.P."/>
        </authorList>
    </citation>
    <scope>NUCLEOTIDE SEQUENCE [LARGE SCALE GENOMIC DNA]</scope>
    <source>
        <strain evidence="4 5">SC16a</strain>
    </source>
</reference>
<feature type="transmembrane region" description="Helical" evidence="2">
    <location>
        <begin position="108"/>
        <end position="126"/>
    </location>
</feature>
<gene>
    <name evidence="4" type="ORF">XA68_13329</name>
</gene>
<evidence type="ECO:0000313" key="4">
    <source>
        <dbReference type="EMBL" id="PFH58713.1"/>
    </source>
</evidence>
<accession>A0A2A9PCU5</accession>
<evidence type="ECO:0000313" key="5">
    <source>
        <dbReference type="Proteomes" id="UP000037136"/>
    </source>
</evidence>
<organism evidence="4 5">
    <name type="scientific">Ophiocordyceps unilateralis</name>
    <name type="common">Zombie-ant fungus</name>
    <name type="synonym">Torrubia unilateralis</name>
    <dbReference type="NCBI Taxonomy" id="268505"/>
    <lineage>
        <taxon>Eukaryota</taxon>
        <taxon>Fungi</taxon>
        <taxon>Dikarya</taxon>
        <taxon>Ascomycota</taxon>
        <taxon>Pezizomycotina</taxon>
        <taxon>Sordariomycetes</taxon>
        <taxon>Hypocreomycetidae</taxon>
        <taxon>Hypocreales</taxon>
        <taxon>Ophiocordycipitaceae</taxon>
        <taxon>Ophiocordyceps</taxon>
    </lineage>
</organism>
<evidence type="ECO:0000256" key="1">
    <source>
        <dbReference type="SAM" id="MobiDB-lite"/>
    </source>
</evidence>
<dbReference type="Proteomes" id="UP000037136">
    <property type="component" value="Unassembled WGS sequence"/>
</dbReference>
<evidence type="ECO:0000256" key="2">
    <source>
        <dbReference type="SAM" id="Phobius"/>
    </source>
</evidence>
<dbReference type="InterPro" id="IPR007065">
    <property type="entry name" value="HPP"/>
</dbReference>
<feature type="region of interest" description="Disordered" evidence="1">
    <location>
        <begin position="613"/>
        <end position="633"/>
    </location>
</feature>
<feature type="transmembrane region" description="Helical" evidence="2">
    <location>
        <begin position="80"/>
        <end position="102"/>
    </location>
</feature>
<evidence type="ECO:0000259" key="3">
    <source>
        <dbReference type="Pfam" id="PF04982"/>
    </source>
</evidence>
<proteinExistence type="predicted"/>
<name>A0A2A9PCU5_OPHUN</name>
<protein>
    <recommendedName>
        <fullName evidence="3">HPP transmembrane region domain-containing protein</fullName>
    </recommendedName>
</protein>
<feature type="transmembrane region" description="Helical" evidence="2">
    <location>
        <begin position="48"/>
        <end position="68"/>
    </location>
</feature>
<dbReference type="AlphaFoldDB" id="A0A2A9PCU5"/>
<feature type="region of interest" description="Disordered" evidence="1">
    <location>
        <begin position="221"/>
        <end position="258"/>
    </location>
</feature>
<comment type="caution">
    <text evidence="4">The sequence shown here is derived from an EMBL/GenBank/DDBJ whole genome shotgun (WGS) entry which is preliminary data.</text>
</comment>
<feature type="compositionally biased region" description="Low complexity" evidence="1">
    <location>
        <begin position="228"/>
        <end position="237"/>
    </location>
</feature>
<reference evidence="4 5" key="2">
    <citation type="journal article" date="2017" name="Sci. Rep.">
        <title>Ant-infecting Ophiocordyceps genomes reveal a high diversity of potential behavioral manipulation genes and a possible major role for enterotoxins.</title>
        <authorList>
            <person name="de Bekker C."/>
            <person name="Ohm R.A."/>
            <person name="Evans H.C."/>
            <person name="Brachmann A."/>
            <person name="Hughes D.P."/>
        </authorList>
    </citation>
    <scope>NUCLEOTIDE SEQUENCE [LARGE SCALE GENOMIC DNA]</scope>
    <source>
        <strain evidence="4 5">SC16a</strain>
    </source>
</reference>
<dbReference type="EMBL" id="LAZP02000265">
    <property type="protein sequence ID" value="PFH58713.1"/>
    <property type="molecule type" value="Genomic_DNA"/>
</dbReference>
<dbReference type="Pfam" id="PF04982">
    <property type="entry name" value="TM_HPP"/>
    <property type="match status" value="1"/>
</dbReference>
<keyword evidence="2" id="KW-0812">Transmembrane</keyword>
<feature type="domain" description="HPP transmembrane region" evidence="3">
    <location>
        <begin position="44"/>
        <end position="207"/>
    </location>
</feature>